<dbReference type="InterPro" id="IPR036388">
    <property type="entry name" value="WH-like_DNA-bd_sf"/>
</dbReference>
<dbReference type="PANTHER" id="PTHR37936:SF3">
    <property type="entry name" value="TRANSPOSASE INSC FOR INSERTION ELEMENT IS2A-RELATED"/>
    <property type="match status" value="1"/>
</dbReference>
<dbReference type="GO" id="GO:0043565">
    <property type="term" value="F:sequence-specific DNA binding"/>
    <property type="evidence" value="ECO:0007669"/>
    <property type="project" value="InterPro"/>
</dbReference>
<dbReference type="GO" id="GO:0006313">
    <property type="term" value="P:DNA transposition"/>
    <property type="evidence" value="ECO:0007669"/>
    <property type="project" value="InterPro"/>
</dbReference>
<accession>A0A1M6STV4</accession>
<evidence type="ECO:0000313" key="2">
    <source>
        <dbReference type="EMBL" id="SHK47998.1"/>
    </source>
</evidence>
<dbReference type="NCBIfam" id="NF047595">
    <property type="entry name" value="IS66_ISRel24_TnpA"/>
    <property type="match status" value="1"/>
</dbReference>
<keyword evidence="3" id="KW-1185">Reference proteome</keyword>
<dbReference type="Proteomes" id="UP000184387">
    <property type="component" value="Unassembled WGS sequence"/>
</dbReference>
<gene>
    <name evidence="2" type="ORF">SAMN02745194_05003</name>
</gene>
<comment type="similarity">
    <text evidence="1">Belongs to the transposase 8 family.</text>
</comment>
<dbReference type="Pfam" id="PF01527">
    <property type="entry name" value="HTH_Tnp_1"/>
    <property type="match status" value="1"/>
</dbReference>
<dbReference type="InterPro" id="IPR010921">
    <property type="entry name" value="Trp_repressor/repl_initiator"/>
</dbReference>
<dbReference type="Gene3D" id="1.10.10.10">
    <property type="entry name" value="Winged helix-like DNA-binding domain superfamily/Winged helix DNA-binding domain"/>
    <property type="match status" value="1"/>
</dbReference>
<dbReference type="STRING" id="198092.SAMN02745194_05003"/>
<evidence type="ECO:0000256" key="1">
    <source>
        <dbReference type="ARBA" id="ARBA00009964"/>
    </source>
</evidence>
<dbReference type="EMBL" id="FQZF01000061">
    <property type="protein sequence ID" value="SHK47998.1"/>
    <property type="molecule type" value="Genomic_DNA"/>
</dbReference>
<protein>
    <submittedName>
        <fullName evidence="2">Transposase</fullName>
    </submittedName>
</protein>
<dbReference type="GO" id="GO:0004803">
    <property type="term" value="F:transposase activity"/>
    <property type="evidence" value="ECO:0007669"/>
    <property type="project" value="InterPro"/>
</dbReference>
<proteinExistence type="inferred from homology"/>
<dbReference type="SUPFAM" id="SSF48295">
    <property type="entry name" value="TrpR-like"/>
    <property type="match status" value="1"/>
</dbReference>
<dbReference type="AlphaFoldDB" id="A0A1M6STV4"/>
<dbReference type="OrthoDB" id="7267835at2"/>
<sequence length="136" mass="14699">MVDISGDAKDGGYRRVEVLTGPGRRRKWSDDDKARIVAETLRPGTVVAEVARRWQVSSQQVFTWRREMRRAAVAPLSFVPIVPAPSMPVPEPTTVSSAGSSPPIEVELAGAVLHVVPGTDVDLLTMVLRAIRTSAA</sequence>
<evidence type="ECO:0000313" key="3">
    <source>
        <dbReference type="Proteomes" id="UP000184387"/>
    </source>
</evidence>
<name>A0A1M6STV4_9PROT</name>
<reference evidence="2 3" key="1">
    <citation type="submission" date="2016-11" db="EMBL/GenBank/DDBJ databases">
        <authorList>
            <person name="Jaros S."/>
            <person name="Januszkiewicz K."/>
            <person name="Wedrychowicz H."/>
        </authorList>
    </citation>
    <scope>NUCLEOTIDE SEQUENCE [LARGE SCALE GENOMIC DNA]</scope>
    <source>
        <strain evidence="2 3">DSM 14916</strain>
    </source>
</reference>
<organism evidence="2 3">
    <name type="scientific">Muricoccus roseus</name>
    <dbReference type="NCBI Taxonomy" id="198092"/>
    <lineage>
        <taxon>Bacteria</taxon>
        <taxon>Pseudomonadati</taxon>
        <taxon>Pseudomonadota</taxon>
        <taxon>Alphaproteobacteria</taxon>
        <taxon>Acetobacterales</taxon>
        <taxon>Roseomonadaceae</taxon>
        <taxon>Muricoccus</taxon>
    </lineage>
</organism>
<dbReference type="PANTHER" id="PTHR37936">
    <property type="entry name" value="TRANSPOSASE INSC FOR INSERTION ELEMENT IS2A-RELATED"/>
    <property type="match status" value="1"/>
</dbReference>
<dbReference type="InterPro" id="IPR002514">
    <property type="entry name" value="Transposase_8"/>
</dbReference>
<dbReference type="RefSeq" id="WP_073140531.1">
    <property type="nucleotide sequence ID" value="NZ_FQZF01000061.1"/>
</dbReference>